<dbReference type="EMBL" id="KB200869">
    <property type="protein sequence ID" value="ESP00098.1"/>
    <property type="molecule type" value="Genomic_DNA"/>
</dbReference>
<organism evidence="3 4">
    <name type="scientific">Lottia gigantea</name>
    <name type="common">Giant owl limpet</name>
    <dbReference type="NCBI Taxonomy" id="225164"/>
    <lineage>
        <taxon>Eukaryota</taxon>
        <taxon>Metazoa</taxon>
        <taxon>Spiralia</taxon>
        <taxon>Lophotrochozoa</taxon>
        <taxon>Mollusca</taxon>
        <taxon>Gastropoda</taxon>
        <taxon>Patellogastropoda</taxon>
        <taxon>Lottioidea</taxon>
        <taxon>Lottiidae</taxon>
        <taxon>Lottia</taxon>
    </lineage>
</organism>
<name>V4AS59_LOTGI</name>
<dbReference type="InterPro" id="IPR055378">
    <property type="entry name" value="GH3_C"/>
</dbReference>
<evidence type="ECO:0000259" key="1">
    <source>
        <dbReference type="Pfam" id="PF23571"/>
    </source>
</evidence>
<evidence type="ECO:0008006" key="5">
    <source>
        <dbReference type="Google" id="ProtNLM"/>
    </source>
</evidence>
<proteinExistence type="predicted"/>
<dbReference type="Pfam" id="PF03321">
    <property type="entry name" value="GH3"/>
    <property type="match status" value="1"/>
</dbReference>
<dbReference type="Proteomes" id="UP000030746">
    <property type="component" value="Unassembled WGS sequence"/>
</dbReference>
<dbReference type="Pfam" id="PF23572">
    <property type="entry name" value="GH3_C"/>
    <property type="match status" value="1"/>
</dbReference>
<keyword evidence="4" id="KW-1185">Reference proteome</keyword>
<dbReference type="PANTHER" id="PTHR31901">
    <property type="entry name" value="GH3 DOMAIN-CONTAINING PROTEIN"/>
    <property type="match status" value="1"/>
</dbReference>
<reference evidence="3 4" key="1">
    <citation type="journal article" date="2013" name="Nature">
        <title>Insights into bilaterian evolution from three spiralian genomes.</title>
        <authorList>
            <person name="Simakov O."/>
            <person name="Marletaz F."/>
            <person name="Cho S.J."/>
            <person name="Edsinger-Gonzales E."/>
            <person name="Havlak P."/>
            <person name="Hellsten U."/>
            <person name="Kuo D.H."/>
            <person name="Larsson T."/>
            <person name="Lv J."/>
            <person name="Arendt D."/>
            <person name="Savage R."/>
            <person name="Osoegawa K."/>
            <person name="de Jong P."/>
            <person name="Grimwood J."/>
            <person name="Chapman J.A."/>
            <person name="Shapiro H."/>
            <person name="Aerts A."/>
            <person name="Otillar R.P."/>
            <person name="Terry A.Y."/>
            <person name="Boore J.L."/>
            <person name="Grigoriev I.V."/>
            <person name="Lindberg D.R."/>
            <person name="Seaver E.C."/>
            <person name="Weisblat D.A."/>
            <person name="Putnam N.H."/>
            <person name="Rokhsar D.S."/>
        </authorList>
    </citation>
    <scope>NUCLEOTIDE SEQUENCE [LARGE SCALE GENOMIC DNA]</scope>
</reference>
<dbReference type="InterPro" id="IPR055377">
    <property type="entry name" value="GH3_M"/>
</dbReference>
<gene>
    <name evidence="3" type="ORF">LOTGIDRAFT_206174</name>
</gene>
<dbReference type="GO" id="GO:0016881">
    <property type="term" value="F:acid-amino acid ligase activity"/>
    <property type="evidence" value="ECO:0007669"/>
    <property type="project" value="TreeGrafter"/>
</dbReference>
<dbReference type="KEGG" id="lgi:LOTGIDRAFT_206174"/>
<dbReference type="InterPro" id="IPR004993">
    <property type="entry name" value="GH3"/>
</dbReference>
<sequence length="557" mass="64338">MYFFKKLLTLFGRYRQNKLVQNSKNVMKIQEKFLFDQLALNAETEYGKKYNFSKVNSVADFKSYHPLTRYDHYKPYVERMMKGETKIMTSNQPVIFAVTSGTSGNSNIIPMVKRQQALFFLDGISLLFHLMTEFFPKSNRFQKHLKFFYDPIKWRESDSGIKIGPNSSSPSNSKSVLFMYTTPIPAYKVLNEPEALYLHLLFGLKERNLGMIEANFSSIVYNSFVSLENHWDDLVNDIEKELTAVLKPDPQRAAELKEAKKDGPTGLMKRIWPECNLVIGADSGSFELYATKLRETYLKGIPLYSPIYAATEGLLGINIWPREYPSKYMLIPTVQFYEFIPIADCDLDQPDTLLMNQVKEGESYELVITNPTCLYRYRFGDVVRVKQFYNQCPVIEFLYRQGQFLSVRGEKTSEAVFYKVLNETLESSQGLDLVDYCCCESILVSDQLNIHTSVDTSPSPCYHVFIEFKSDESINEQRCQQLAKQLDDNLCAISYVYSSFRKKGSIGPIRIHCVQDGSFHRLRNFSLETTSASFNQYKVPRVLKNKDSVEFITKLIQ</sequence>
<evidence type="ECO:0000313" key="3">
    <source>
        <dbReference type="EMBL" id="ESP00098.1"/>
    </source>
</evidence>
<dbReference type="PANTHER" id="PTHR31901:SF9">
    <property type="entry name" value="GH3 DOMAIN-CONTAINING PROTEIN"/>
    <property type="match status" value="1"/>
</dbReference>
<protein>
    <recommendedName>
        <fullName evidence="5">GH3 domain-containing protein</fullName>
    </recommendedName>
</protein>
<dbReference type="OrthoDB" id="10004661at2759"/>
<dbReference type="OMA" id="EGFFAIQ"/>
<evidence type="ECO:0000259" key="2">
    <source>
        <dbReference type="Pfam" id="PF23572"/>
    </source>
</evidence>
<evidence type="ECO:0000313" key="4">
    <source>
        <dbReference type="Proteomes" id="UP000030746"/>
    </source>
</evidence>
<dbReference type="GO" id="GO:0005737">
    <property type="term" value="C:cytoplasm"/>
    <property type="evidence" value="ECO:0007669"/>
    <property type="project" value="TreeGrafter"/>
</dbReference>
<dbReference type="HOGENOM" id="CLU_016249_3_2_1"/>
<feature type="domain" description="GH3 C-terminal" evidence="2">
    <location>
        <begin position="421"/>
        <end position="546"/>
    </location>
</feature>
<accession>V4AS59</accession>
<dbReference type="AlphaFoldDB" id="V4AS59"/>
<dbReference type="CTD" id="20245896"/>
<dbReference type="GeneID" id="20245896"/>
<dbReference type="RefSeq" id="XP_009049289.1">
    <property type="nucleotide sequence ID" value="XM_009051041.1"/>
</dbReference>
<feature type="domain" description="GH3 middle" evidence="1">
    <location>
        <begin position="328"/>
        <end position="400"/>
    </location>
</feature>
<dbReference type="Pfam" id="PF23571">
    <property type="entry name" value="GH3_M"/>
    <property type="match status" value="1"/>
</dbReference>